<comment type="caution">
    <text evidence="2">The sequence shown here is derived from an EMBL/GenBank/DDBJ whole genome shotgun (WGS) entry which is preliminary data.</text>
</comment>
<dbReference type="Proteomes" id="UP000238191">
    <property type="component" value="Unassembled WGS sequence"/>
</dbReference>
<gene>
    <name evidence="2" type="ORF">XpiCFBP4643_09670</name>
</gene>
<protein>
    <submittedName>
        <fullName evidence="2">Uncharacterized protein</fullName>
    </submittedName>
</protein>
<dbReference type="EMBL" id="MDEI01000006">
    <property type="protein sequence ID" value="PPU68748.1"/>
    <property type="molecule type" value="Genomic_DNA"/>
</dbReference>
<feature type="region of interest" description="Disordered" evidence="1">
    <location>
        <begin position="77"/>
        <end position="100"/>
    </location>
</feature>
<evidence type="ECO:0000313" key="2">
    <source>
        <dbReference type="EMBL" id="PPU68748.1"/>
    </source>
</evidence>
<sequence>MLQVSRYIVLSYEMACRTAWSKPGTIQGFSLNVLTLEQGSFMGFTRAGGKTALQKSAASTPRVAKLASTAGMTNQAMSGYNMPLKRPNNSFKPKPLRGSA</sequence>
<evidence type="ECO:0000313" key="3">
    <source>
        <dbReference type="Proteomes" id="UP000238191"/>
    </source>
</evidence>
<name>A0A2S7D4K5_9XANT</name>
<dbReference type="AlphaFoldDB" id="A0A2S7D4K5"/>
<organism evidence="2 3">
    <name type="scientific">Xanthomonas pisi</name>
    <dbReference type="NCBI Taxonomy" id="56457"/>
    <lineage>
        <taxon>Bacteria</taxon>
        <taxon>Pseudomonadati</taxon>
        <taxon>Pseudomonadota</taxon>
        <taxon>Gammaproteobacteria</taxon>
        <taxon>Lysobacterales</taxon>
        <taxon>Lysobacteraceae</taxon>
        <taxon>Xanthomonas</taxon>
    </lineage>
</organism>
<evidence type="ECO:0000256" key="1">
    <source>
        <dbReference type="SAM" id="MobiDB-lite"/>
    </source>
</evidence>
<keyword evidence="3" id="KW-1185">Reference proteome</keyword>
<accession>A0A2S7D4K5</accession>
<proteinExistence type="predicted"/>
<reference evidence="3" key="1">
    <citation type="submission" date="2016-08" db="EMBL/GenBank/DDBJ databases">
        <authorList>
            <person name="Merda D."/>
            <person name="Briand M."/>
            <person name="Taghouti G."/>
            <person name="Carrere S."/>
            <person name="Gouzy J."/>
            <person name="Portier P."/>
            <person name="Jacques M.-A."/>
            <person name="Fischer-Le Saux M."/>
        </authorList>
    </citation>
    <scope>NUCLEOTIDE SEQUENCE [LARGE SCALE GENOMIC DNA]</scope>
    <source>
        <strain evidence="3">CFBP4643</strain>
    </source>
</reference>